<keyword evidence="2" id="KW-0378">Hydrolase</keyword>
<dbReference type="Proteomes" id="UP000245207">
    <property type="component" value="Unassembled WGS sequence"/>
</dbReference>
<dbReference type="InterPro" id="IPR021099">
    <property type="entry name" value="PORR_domain"/>
</dbReference>
<organism evidence="2 3">
    <name type="scientific">Artemisia annua</name>
    <name type="common">Sweet wormwood</name>
    <dbReference type="NCBI Taxonomy" id="35608"/>
    <lineage>
        <taxon>Eukaryota</taxon>
        <taxon>Viridiplantae</taxon>
        <taxon>Streptophyta</taxon>
        <taxon>Embryophyta</taxon>
        <taxon>Tracheophyta</taxon>
        <taxon>Spermatophyta</taxon>
        <taxon>Magnoliopsida</taxon>
        <taxon>eudicotyledons</taxon>
        <taxon>Gunneridae</taxon>
        <taxon>Pentapetalae</taxon>
        <taxon>asterids</taxon>
        <taxon>campanulids</taxon>
        <taxon>Asterales</taxon>
        <taxon>Asteraceae</taxon>
        <taxon>Asteroideae</taxon>
        <taxon>Anthemideae</taxon>
        <taxon>Artemisiinae</taxon>
        <taxon>Artemisia</taxon>
    </lineage>
</organism>
<protein>
    <submittedName>
        <fullName evidence="2">Ubiquitin carboxyl-terminal hydrolase family protein</fullName>
    </submittedName>
</protein>
<dbReference type="STRING" id="35608.A0A2U1QMC5"/>
<sequence length="238" mass="28240">MCRSRRLKVEYVHMLRWDLGFSYDYDKVLSSKYSDMLEVVKDENGVRFFKLVKWVDERFKRGENGLGFELSFPRGYGAQKKVKLWMDEFKKVPYVSPYEDSSSIDPDSELMEKRVVGVLHELLSLTVYKKTKRNYIRNLADELNIPFRFTRIFTRYPGIFYLSLKCKTTSVMLKEGYRKGKLVNPCDIAKYRGKFHYVMRTGLIYRKKGLEMLPELDKRNVCFGRCRIYVGNLGFLVI</sequence>
<keyword evidence="3" id="KW-1185">Reference proteome</keyword>
<dbReference type="PANTHER" id="PTHR31476:SF10">
    <property type="entry name" value="OS04G0546100 PROTEIN"/>
    <property type="match status" value="1"/>
</dbReference>
<evidence type="ECO:0000259" key="1">
    <source>
        <dbReference type="Pfam" id="PF11955"/>
    </source>
</evidence>
<dbReference type="AlphaFoldDB" id="A0A2U1QMC5"/>
<evidence type="ECO:0000313" key="3">
    <source>
        <dbReference type="Proteomes" id="UP000245207"/>
    </source>
</evidence>
<evidence type="ECO:0000313" key="2">
    <source>
        <dbReference type="EMBL" id="PWA99143.1"/>
    </source>
</evidence>
<reference evidence="2 3" key="1">
    <citation type="journal article" date="2018" name="Mol. Plant">
        <title>The genome of Artemisia annua provides insight into the evolution of Asteraceae family and artemisinin biosynthesis.</title>
        <authorList>
            <person name="Shen Q."/>
            <person name="Zhang L."/>
            <person name="Liao Z."/>
            <person name="Wang S."/>
            <person name="Yan T."/>
            <person name="Shi P."/>
            <person name="Liu M."/>
            <person name="Fu X."/>
            <person name="Pan Q."/>
            <person name="Wang Y."/>
            <person name="Lv Z."/>
            <person name="Lu X."/>
            <person name="Zhang F."/>
            <person name="Jiang W."/>
            <person name="Ma Y."/>
            <person name="Chen M."/>
            <person name="Hao X."/>
            <person name="Li L."/>
            <person name="Tang Y."/>
            <person name="Lv G."/>
            <person name="Zhou Y."/>
            <person name="Sun X."/>
            <person name="Brodelius P.E."/>
            <person name="Rose J.K.C."/>
            <person name="Tang K."/>
        </authorList>
    </citation>
    <scope>NUCLEOTIDE SEQUENCE [LARGE SCALE GENOMIC DNA]</scope>
    <source>
        <strain evidence="3">cv. Huhao1</strain>
        <tissue evidence="2">Leaf</tissue>
    </source>
</reference>
<dbReference type="GO" id="GO:0003723">
    <property type="term" value="F:RNA binding"/>
    <property type="evidence" value="ECO:0007669"/>
    <property type="project" value="InterPro"/>
</dbReference>
<dbReference type="Pfam" id="PF11955">
    <property type="entry name" value="PORR"/>
    <property type="match status" value="1"/>
</dbReference>
<dbReference type="PANTHER" id="PTHR31476">
    <property type="entry name" value="PROTEIN WHAT'S THIS FACTOR 1 HOMOLOG, CHLOROPLASTIC"/>
    <property type="match status" value="1"/>
</dbReference>
<dbReference type="InterPro" id="IPR045040">
    <property type="entry name" value="PORR_fam"/>
</dbReference>
<dbReference type="OrthoDB" id="1716100at2759"/>
<accession>A0A2U1QMC5</accession>
<name>A0A2U1QMC5_ARTAN</name>
<proteinExistence type="predicted"/>
<feature type="domain" description="PORR" evidence="1">
    <location>
        <begin position="1"/>
        <end position="202"/>
    </location>
</feature>
<dbReference type="GO" id="GO:0016787">
    <property type="term" value="F:hydrolase activity"/>
    <property type="evidence" value="ECO:0007669"/>
    <property type="project" value="UniProtKB-KW"/>
</dbReference>
<gene>
    <name evidence="2" type="ORF">CTI12_AA011960</name>
</gene>
<comment type="caution">
    <text evidence="2">The sequence shown here is derived from an EMBL/GenBank/DDBJ whole genome shotgun (WGS) entry which is preliminary data.</text>
</comment>
<dbReference type="EMBL" id="PKPP01000033">
    <property type="protein sequence ID" value="PWA99143.1"/>
    <property type="molecule type" value="Genomic_DNA"/>
</dbReference>